<dbReference type="PANTHER" id="PTHR35205:SF1">
    <property type="entry name" value="ZU5 DOMAIN-CONTAINING PROTEIN"/>
    <property type="match status" value="1"/>
</dbReference>
<comment type="caution">
    <text evidence="4">The sequence shown here is derived from an EMBL/GenBank/DDBJ whole genome shotgun (WGS) entry which is preliminary data.</text>
</comment>
<accession>A0AAD4KZ57</accession>
<sequence length="995" mass="113491">MAQEPGEVRLLSRVATDATLTTDATLSTASGTQTPTSGTDDTLSAVDINHDEIEINALKARWEEAQATSLDVLRDKERKAIKKFQTPERLFEDLKRQTRQYEDHAITKCVTRIKPFLQLLKSVSLIFMTVMSPHAVEIAARALENIQILKETIDIIDNIYRELRLFTKLAEHGNLRSDIRHDVVDMFIILIKFWAEAARIFRPPISDSAIGRVQSKFKETRGSLEKSVSIVEKMADLSIKNMDDETQRRDADYLSTLNFNEDANTKFPCYEVPPKHDHFYGRSDEIETTKKFLCCEQASRELRVFVLHGLGGVGKSSAALAFVSMCMDEQLYDAIFYINAQTRADLRDSFTRISIRLELLGSTAASGDDKNIFILRNWLAKTDRTWLLIYDNVDDMKTIEEFLPPFGPIIITTRYRDEAFKAPGISKKFELQSFNKKEAVAAFNRIRQKHNPGASPSTEDEIGTFLINELGGLPLGVEQMAAYVEYRRLTIPKFLETYKKSTKRIHRHTEGLSSSRGLDAIWEMNFKSIQNIDASLILSIIAILNPKLIPIQLFLVDKAVHVKLPPIYQAIVEDEDLVEDAVDLLTRVSLVKRDGDYLSIHRLVQKSFIYSPSGFGQQKLHDIFTAAVVLVNAQFPKMGGPHSFFGRWHECAEVSPHVLSIVDYYESDPEVKKVFRANDDFVELLKNCAWYQYEIGEFDESLRLSELACEFCEDKFSPFFSQLYNNIGCVYYERNYLEKCREYWPKCLEIRAQTMAPDDIEISNICNNLGGMYMAEGLLDDAIKMYQRNLEIKTKRSNDPPEYLALGFLGLGRVYYLQKEFTKAMDYYSKAERLLRSSGKSGEWGVANVLLAIGNLHLAKNMVEKARENFHEAWELCHSNNPTHLFTGVLQYKLGVCEAQLGNAETALKYLDKAYLAAEHCKSRGDKARILWAKALILKGDMNNTKERQIQAAECKLQAEVLRANLVEEMKPSLSPTEQEGSFAAYDMFICGYFR</sequence>
<dbReference type="EMBL" id="JAJTJA010000002">
    <property type="protein sequence ID" value="KAH8704216.1"/>
    <property type="molecule type" value="Genomic_DNA"/>
</dbReference>
<keyword evidence="1" id="KW-0802">TPR repeat</keyword>
<reference evidence="4" key="1">
    <citation type="submission" date="2021-12" db="EMBL/GenBank/DDBJ databases">
        <title>Convergent genome expansion in fungi linked to evolution of root-endophyte symbiosis.</title>
        <authorList>
            <consortium name="DOE Joint Genome Institute"/>
            <person name="Ke Y.-H."/>
            <person name="Bonito G."/>
            <person name="Liao H.-L."/>
            <person name="Looney B."/>
            <person name="Rojas-Flechas A."/>
            <person name="Nash J."/>
            <person name="Hameed K."/>
            <person name="Schadt C."/>
            <person name="Martin F."/>
            <person name="Crous P.W."/>
            <person name="Miettinen O."/>
            <person name="Magnuson J.K."/>
            <person name="Labbe J."/>
            <person name="Jacobson D."/>
            <person name="Doktycz M.J."/>
            <person name="Veneault-Fourrey C."/>
            <person name="Kuo A."/>
            <person name="Mondo S."/>
            <person name="Calhoun S."/>
            <person name="Riley R."/>
            <person name="Ohm R."/>
            <person name="LaButti K."/>
            <person name="Andreopoulos B."/>
            <person name="Pangilinan J."/>
            <person name="Nolan M."/>
            <person name="Tritt A."/>
            <person name="Clum A."/>
            <person name="Lipzen A."/>
            <person name="Daum C."/>
            <person name="Barry K."/>
            <person name="Grigoriev I.V."/>
            <person name="Vilgalys R."/>
        </authorList>
    </citation>
    <scope>NUCLEOTIDE SEQUENCE</scope>
    <source>
        <strain evidence="4">PMI_201</strain>
    </source>
</reference>
<dbReference type="InterPro" id="IPR027417">
    <property type="entry name" value="P-loop_NTPase"/>
</dbReference>
<protein>
    <recommendedName>
        <fullName evidence="6">NB-ARC domain-containing protein</fullName>
    </recommendedName>
</protein>
<evidence type="ECO:0000313" key="4">
    <source>
        <dbReference type="EMBL" id="KAH8704216.1"/>
    </source>
</evidence>
<dbReference type="InterPro" id="IPR019734">
    <property type="entry name" value="TPR_rpt"/>
</dbReference>
<dbReference type="Gene3D" id="1.25.40.10">
    <property type="entry name" value="Tetratricopeptide repeat domain"/>
    <property type="match status" value="2"/>
</dbReference>
<proteinExistence type="predicted"/>
<evidence type="ECO:0000313" key="5">
    <source>
        <dbReference type="Proteomes" id="UP001201262"/>
    </source>
</evidence>
<dbReference type="InterPro" id="IPR056681">
    <property type="entry name" value="DUF7779"/>
</dbReference>
<name>A0AAD4KZ57_9EURO</name>
<dbReference type="SUPFAM" id="SSF48452">
    <property type="entry name" value="TPR-like"/>
    <property type="match status" value="1"/>
</dbReference>
<evidence type="ECO:0000256" key="1">
    <source>
        <dbReference type="PROSITE-ProRule" id="PRU00339"/>
    </source>
</evidence>
<dbReference type="Pfam" id="PF25000">
    <property type="entry name" value="DUF7779"/>
    <property type="match status" value="1"/>
</dbReference>
<dbReference type="Pfam" id="PF13424">
    <property type="entry name" value="TPR_12"/>
    <property type="match status" value="1"/>
</dbReference>
<gene>
    <name evidence="4" type="ORF">BGW36DRAFT_458327</name>
</gene>
<evidence type="ECO:0000259" key="2">
    <source>
        <dbReference type="Pfam" id="PF00931"/>
    </source>
</evidence>
<dbReference type="AlphaFoldDB" id="A0AAD4KZ57"/>
<feature type="domain" description="NB-ARC" evidence="2">
    <location>
        <begin position="286"/>
        <end position="444"/>
    </location>
</feature>
<dbReference type="Proteomes" id="UP001201262">
    <property type="component" value="Unassembled WGS sequence"/>
</dbReference>
<feature type="domain" description="DUF7779" evidence="3">
    <location>
        <begin position="534"/>
        <end position="607"/>
    </location>
</feature>
<dbReference type="GeneID" id="70252296"/>
<feature type="repeat" description="TPR" evidence="1">
    <location>
        <begin position="805"/>
        <end position="838"/>
    </location>
</feature>
<dbReference type="Pfam" id="PF00931">
    <property type="entry name" value="NB-ARC"/>
    <property type="match status" value="1"/>
</dbReference>
<dbReference type="InterPro" id="IPR002182">
    <property type="entry name" value="NB-ARC"/>
</dbReference>
<evidence type="ECO:0008006" key="6">
    <source>
        <dbReference type="Google" id="ProtNLM"/>
    </source>
</evidence>
<dbReference type="GO" id="GO:0043531">
    <property type="term" value="F:ADP binding"/>
    <property type="evidence" value="ECO:0007669"/>
    <property type="project" value="InterPro"/>
</dbReference>
<dbReference type="PROSITE" id="PS50005">
    <property type="entry name" value="TPR"/>
    <property type="match status" value="2"/>
</dbReference>
<feature type="repeat" description="TPR" evidence="1">
    <location>
        <begin position="763"/>
        <end position="796"/>
    </location>
</feature>
<keyword evidence="5" id="KW-1185">Reference proteome</keyword>
<dbReference type="SUPFAM" id="SSF52540">
    <property type="entry name" value="P-loop containing nucleoside triphosphate hydrolases"/>
    <property type="match status" value="1"/>
</dbReference>
<dbReference type="RefSeq" id="XP_046077234.1">
    <property type="nucleotide sequence ID" value="XM_046222009.1"/>
</dbReference>
<dbReference type="Gene3D" id="3.40.50.300">
    <property type="entry name" value="P-loop containing nucleotide triphosphate hydrolases"/>
    <property type="match status" value="1"/>
</dbReference>
<dbReference type="PANTHER" id="PTHR35205">
    <property type="entry name" value="NB-ARC AND TPR DOMAIN PROTEIN"/>
    <property type="match status" value="1"/>
</dbReference>
<dbReference type="SMART" id="SM00028">
    <property type="entry name" value="TPR"/>
    <property type="match status" value="6"/>
</dbReference>
<evidence type="ECO:0000259" key="3">
    <source>
        <dbReference type="Pfam" id="PF25000"/>
    </source>
</evidence>
<dbReference type="InterPro" id="IPR011990">
    <property type="entry name" value="TPR-like_helical_dom_sf"/>
</dbReference>
<organism evidence="4 5">
    <name type="scientific">Talaromyces proteolyticus</name>
    <dbReference type="NCBI Taxonomy" id="1131652"/>
    <lineage>
        <taxon>Eukaryota</taxon>
        <taxon>Fungi</taxon>
        <taxon>Dikarya</taxon>
        <taxon>Ascomycota</taxon>
        <taxon>Pezizomycotina</taxon>
        <taxon>Eurotiomycetes</taxon>
        <taxon>Eurotiomycetidae</taxon>
        <taxon>Eurotiales</taxon>
        <taxon>Trichocomaceae</taxon>
        <taxon>Talaromyces</taxon>
        <taxon>Talaromyces sect. Bacilispori</taxon>
    </lineage>
</organism>